<reference evidence="2" key="1">
    <citation type="submission" date="2014-09" db="EMBL/GenBank/DDBJ databases">
        <authorList>
            <person name="Magalhaes I.L.F."/>
            <person name="Oliveira U."/>
            <person name="Santos F.R."/>
            <person name="Vidigal T.H.D.A."/>
            <person name="Brescovit A.D."/>
            <person name="Santos A.J."/>
        </authorList>
    </citation>
    <scope>NUCLEOTIDE SEQUENCE</scope>
    <source>
        <tissue evidence="2">Shoot tissue taken approximately 20 cm above the soil surface</tissue>
    </source>
</reference>
<protein>
    <submittedName>
        <fullName evidence="2">Uncharacterized protein</fullName>
    </submittedName>
</protein>
<dbReference type="EMBL" id="GBRH01171095">
    <property type="protein sequence ID" value="JAE26801.1"/>
    <property type="molecule type" value="Transcribed_RNA"/>
</dbReference>
<evidence type="ECO:0000256" key="1">
    <source>
        <dbReference type="SAM" id="Phobius"/>
    </source>
</evidence>
<organism evidence="2">
    <name type="scientific">Arundo donax</name>
    <name type="common">Giant reed</name>
    <name type="synonym">Donax arundinaceus</name>
    <dbReference type="NCBI Taxonomy" id="35708"/>
    <lineage>
        <taxon>Eukaryota</taxon>
        <taxon>Viridiplantae</taxon>
        <taxon>Streptophyta</taxon>
        <taxon>Embryophyta</taxon>
        <taxon>Tracheophyta</taxon>
        <taxon>Spermatophyta</taxon>
        <taxon>Magnoliopsida</taxon>
        <taxon>Liliopsida</taxon>
        <taxon>Poales</taxon>
        <taxon>Poaceae</taxon>
        <taxon>PACMAD clade</taxon>
        <taxon>Arundinoideae</taxon>
        <taxon>Arundineae</taxon>
        <taxon>Arundo</taxon>
    </lineage>
</organism>
<keyword evidence="1" id="KW-0472">Membrane</keyword>
<keyword evidence="1" id="KW-0812">Transmembrane</keyword>
<evidence type="ECO:0000313" key="2">
    <source>
        <dbReference type="EMBL" id="JAE26801.1"/>
    </source>
</evidence>
<keyword evidence="1" id="KW-1133">Transmembrane helix</keyword>
<sequence>MSKYIVLAFLFGFGSNIDLILVFNLKDDPLFQIGCCPQSCLSWYQNSPS</sequence>
<accession>A0A0A9GW61</accession>
<name>A0A0A9GW61_ARUDO</name>
<dbReference type="AlphaFoldDB" id="A0A0A9GW61"/>
<reference evidence="2" key="2">
    <citation type="journal article" date="2015" name="Data Brief">
        <title>Shoot transcriptome of the giant reed, Arundo donax.</title>
        <authorList>
            <person name="Barrero R.A."/>
            <person name="Guerrero F.D."/>
            <person name="Moolhuijzen P."/>
            <person name="Goolsby J.A."/>
            <person name="Tidwell J."/>
            <person name="Bellgard S.E."/>
            <person name="Bellgard M.I."/>
        </authorList>
    </citation>
    <scope>NUCLEOTIDE SEQUENCE</scope>
    <source>
        <tissue evidence="2">Shoot tissue taken approximately 20 cm above the soil surface</tissue>
    </source>
</reference>
<feature type="transmembrane region" description="Helical" evidence="1">
    <location>
        <begin position="6"/>
        <end position="25"/>
    </location>
</feature>
<proteinExistence type="predicted"/>